<evidence type="ECO:0000256" key="1">
    <source>
        <dbReference type="SAM" id="SignalP"/>
    </source>
</evidence>
<reference evidence="2 3" key="1">
    <citation type="submission" date="2019-06" db="EMBL/GenBank/DDBJ databases">
        <title>Sequencing the genomes of 1000 actinobacteria strains.</title>
        <authorList>
            <person name="Klenk H.-P."/>
        </authorList>
    </citation>
    <scope>NUCLEOTIDE SEQUENCE [LARGE SCALE GENOMIC DNA]</scope>
    <source>
        <strain evidence="2 3">DSM 45928</strain>
    </source>
</reference>
<comment type="caution">
    <text evidence="2">The sequence shown here is derived from an EMBL/GenBank/DDBJ whole genome shotgun (WGS) entry which is preliminary data.</text>
</comment>
<organism evidence="2 3">
    <name type="scientific">Stackebrandtia endophytica</name>
    <dbReference type="NCBI Taxonomy" id="1496996"/>
    <lineage>
        <taxon>Bacteria</taxon>
        <taxon>Bacillati</taxon>
        <taxon>Actinomycetota</taxon>
        <taxon>Actinomycetes</taxon>
        <taxon>Glycomycetales</taxon>
        <taxon>Glycomycetaceae</taxon>
        <taxon>Stackebrandtia</taxon>
    </lineage>
</organism>
<gene>
    <name evidence="2" type="ORF">FB566_2151</name>
</gene>
<name>A0A543AVL0_9ACTN</name>
<dbReference type="InParanoid" id="A0A543AVL0"/>
<dbReference type="AlphaFoldDB" id="A0A543AVL0"/>
<dbReference type="EMBL" id="VFOW01000001">
    <property type="protein sequence ID" value="TQL76618.1"/>
    <property type="molecule type" value="Genomic_DNA"/>
</dbReference>
<dbReference type="Proteomes" id="UP000317043">
    <property type="component" value="Unassembled WGS sequence"/>
</dbReference>
<sequence>MRTHGIRRWLLGVTAALALIVSGGHAIAAAETATPASQPSPTNPNQAYGPGIITVKQTNMCMWGSLETPFCFANSVEPGTAGWEAAERKTAERKRASLVVQYQRHLPDVLTVTEGCLGDLEIVAETIGYQLRYQETGGGTDGKARECTVDRGIGVNAILAKKFTGDGPSGYFQEQGYRSYLCARVSVNEQWNSFQVCTTHLSLSSQGDRQQIECAFLRDSILDKLSGDVILAGDLNMKGRGQHCAPDDFNGLKNTERKAEDNTALSGLQHIYYSSTKIWRQSCAWSYAVSDTDHRSFLLELGRSRPDDNGGPCWRGIAS</sequence>
<proteinExistence type="predicted"/>
<keyword evidence="1" id="KW-0732">Signal</keyword>
<dbReference type="RefSeq" id="WP_142038275.1">
    <property type="nucleotide sequence ID" value="NZ_JBHTGS010000001.1"/>
</dbReference>
<keyword evidence="3" id="KW-1185">Reference proteome</keyword>
<dbReference type="OrthoDB" id="3357160at2"/>
<evidence type="ECO:0000313" key="3">
    <source>
        <dbReference type="Proteomes" id="UP000317043"/>
    </source>
</evidence>
<dbReference type="SUPFAM" id="SSF56219">
    <property type="entry name" value="DNase I-like"/>
    <property type="match status" value="1"/>
</dbReference>
<dbReference type="Gene3D" id="3.60.10.10">
    <property type="entry name" value="Endonuclease/exonuclease/phosphatase"/>
    <property type="match status" value="1"/>
</dbReference>
<dbReference type="InterPro" id="IPR036691">
    <property type="entry name" value="Endo/exonu/phosph_ase_sf"/>
</dbReference>
<protein>
    <recommendedName>
        <fullName evidence="4">Endonuclease/exonuclease/phosphatase family protein</fullName>
    </recommendedName>
</protein>
<evidence type="ECO:0008006" key="4">
    <source>
        <dbReference type="Google" id="ProtNLM"/>
    </source>
</evidence>
<accession>A0A543AVL0</accession>
<evidence type="ECO:0000313" key="2">
    <source>
        <dbReference type="EMBL" id="TQL76618.1"/>
    </source>
</evidence>
<feature type="chain" id="PRO_5021924854" description="Endonuclease/exonuclease/phosphatase family protein" evidence="1">
    <location>
        <begin position="29"/>
        <end position="319"/>
    </location>
</feature>
<feature type="signal peptide" evidence="1">
    <location>
        <begin position="1"/>
        <end position="28"/>
    </location>
</feature>